<evidence type="ECO:0000256" key="1">
    <source>
        <dbReference type="SAM" id="MobiDB-lite"/>
    </source>
</evidence>
<dbReference type="InterPro" id="IPR025841">
    <property type="entry name" value="CP_ATPgrasp_2"/>
</dbReference>
<dbReference type="PANTHER" id="PTHR34595:SF7">
    <property type="entry name" value="SLL1039 PROTEIN"/>
    <property type="match status" value="1"/>
</dbReference>
<keyword evidence="4" id="KW-1185">Reference proteome</keyword>
<accession>A0A517PDI9</accession>
<dbReference type="Gene3D" id="3.30.1490.270">
    <property type="match status" value="1"/>
</dbReference>
<sequence length="513" mass="56355">MLPMFQAQSQSTGSPAPNPAELFRDYDLGGFFDETVAEDLTPRPASDRLCRRIAELAPGDLARRQAAAETAMRRLGITFSVYGDARGKERIIPFDILPRVITAEEWRTVERGLKQRIVALDRFIGDVYGDQKILNDGVVPRSAVESGEGLKKACMGLKPPRGVWCHITGTDLVRDSDGTLYVLEDNLRVPSGVSYVLQNRRLTKQTFPGLFTDNDIRPVDDYPWRLLECLHWLCGGRVEDPVAAVLTPGIYNSAYFEHSFLAQQMGIPLVEGRDLVVRDGFVQMRTTRGPRRVDVLYRRIDDEFLDPAAFRKDSLLGVPGLMEAYRSGRVALANAPGTGVADDKVIYTYVPDMIRYYLNEDPILPNVPTFRCGDPDSLKHVLANLETMVVKPANESGGSGMLIGPASSAAEREEFAARIKDDPRDYIAQPTLALSRVPVLCDPAPDGSLNLAGRHVDLRPFIIRGPETYVLPGGLTRVALTPGSLVVNSSQGGGSKDTWVLSGEGRAKGEGEE</sequence>
<feature type="region of interest" description="Disordered" evidence="1">
    <location>
        <begin position="488"/>
        <end position="513"/>
    </location>
</feature>
<dbReference type="PIRSF" id="PIRSF005522">
    <property type="entry name" value="UCP005522"/>
    <property type="match status" value="1"/>
</dbReference>
<evidence type="ECO:0000313" key="4">
    <source>
        <dbReference type="Proteomes" id="UP000318741"/>
    </source>
</evidence>
<dbReference type="KEGG" id="acaf:CA12_35720"/>
<dbReference type="Proteomes" id="UP000318741">
    <property type="component" value="Chromosome"/>
</dbReference>
<dbReference type="InterPro" id="IPR051680">
    <property type="entry name" value="ATP-dep_Glu-Cys_Ligase-2"/>
</dbReference>
<dbReference type="Pfam" id="PF14403">
    <property type="entry name" value="CP_ATPgrasp_2"/>
    <property type="match status" value="1"/>
</dbReference>
<dbReference type="PANTHER" id="PTHR34595">
    <property type="entry name" value="BLR5612 PROTEIN"/>
    <property type="match status" value="1"/>
</dbReference>
<evidence type="ECO:0000313" key="3">
    <source>
        <dbReference type="EMBL" id="QDT17448.1"/>
    </source>
</evidence>
<reference evidence="3 4" key="1">
    <citation type="submission" date="2019-02" db="EMBL/GenBank/DDBJ databases">
        <title>Deep-cultivation of Planctomycetes and their phenomic and genomic characterization uncovers novel biology.</title>
        <authorList>
            <person name="Wiegand S."/>
            <person name="Jogler M."/>
            <person name="Boedeker C."/>
            <person name="Pinto D."/>
            <person name="Vollmers J."/>
            <person name="Rivas-Marin E."/>
            <person name="Kohn T."/>
            <person name="Peeters S.H."/>
            <person name="Heuer A."/>
            <person name="Rast P."/>
            <person name="Oberbeckmann S."/>
            <person name="Bunk B."/>
            <person name="Jeske O."/>
            <person name="Meyerdierks A."/>
            <person name="Storesund J.E."/>
            <person name="Kallscheuer N."/>
            <person name="Luecker S."/>
            <person name="Lage O.M."/>
            <person name="Pohl T."/>
            <person name="Merkel B.J."/>
            <person name="Hornburger P."/>
            <person name="Mueller R.-W."/>
            <person name="Bruemmer F."/>
            <person name="Labrenz M."/>
            <person name="Spormann A.M."/>
            <person name="Op den Camp H."/>
            <person name="Overmann J."/>
            <person name="Amann R."/>
            <person name="Jetten M.S.M."/>
            <person name="Mascher T."/>
            <person name="Medema M.H."/>
            <person name="Devos D.P."/>
            <person name="Kaster A.-K."/>
            <person name="Ovreas L."/>
            <person name="Rohde M."/>
            <person name="Galperin M.Y."/>
            <person name="Jogler C."/>
        </authorList>
    </citation>
    <scope>NUCLEOTIDE SEQUENCE [LARGE SCALE GENOMIC DNA]</scope>
    <source>
        <strain evidence="3 4">CA12</strain>
    </source>
</reference>
<dbReference type="SUPFAM" id="SSF56059">
    <property type="entry name" value="Glutathione synthetase ATP-binding domain-like"/>
    <property type="match status" value="1"/>
</dbReference>
<organism evidence="3 4">
    <name type="scientific">Alienimonas californiensis</name>
    <dbReference type="NCBI Taxonomy" id="2527989"/>
    <lineage>
        <taxon>Bacteria</taxon>
        <taxon>Pseudomonadati</taxon>
        <taxon>Planctomycetota</taxon>
        <taxon>Planctomycetia</taxon>
        <taxon>Planctomycetales</taxon>
        <taxon>Planctomycetaceae</taxon>
        <taxon>Alienimonas</taxon>
    </lineage>
</organism>
<name>A0A517PDI9_9PLAN</name>
<feature type="domain" description="Circularly permuted ATP-grasp type 2" evidence="2">
    <location>
        <begin position="98"/>
        <end position="479"/>
    </location>
</feature>
<evidence type="ECO:0000259" key="2">
    <source>
        <dbReference type="Pfam" id="PF14403"/>
    </source>
</evidence>
<dbReference type="EMBL" id="CP036265">
    <property type="protein sequence ID" value="QDT17448.1"/>
    <property type="molecule type" value="Genomic_DNA"/>
</dbReference>
<dbReference type="Gene3D" id="3.40.50.11290">
    <property type="match status" value="1"/>
</dbReference>
<dbReference type="AlphaFoldDB" id="A0A517PDI9"/>
<dbReference type="InterPro" id="IPR016450">
    <property type="entry name" value="UCP005522"/>
</dbReference>
<gene>
    <name evidence="3" type="ORF">CA12_35720</name>
</gene>
<protein>
    <recommendedName>
        <fullName evidence="2">Circularly permuted ATP-grasp type 2 domain-containing protein</fullName>
    </recommendedName>
</protein>
<proteinExistence type="predicted"/>